<dbReference type="InterPro" id="IPR029058">
    <property type="entry name" value="AB_hydrolase_fold"/>
</dbReference>
<sequence length="258" mass="29229">MMIMHSLAGRAEGKPRLRLFCLPYAGGGASVYSTWNRRLPPEVQVCALSFPGREQLWQEALVDRFEPLIERLVGVIEDRLDLPYALFGHSLGALVAFELARRLRQLYGTNPICLFFSGRQAPHLADRLCPIHTLAAGEFIERLRRRYNGIPQAIFENPEWLRFFLPVLRADMALLETYQYKSEQPFACPVCVFGGLEDRLIEIEALEAWRVHTAGAFQLQLYPGDHFFIHNANLPLVSVIAGQLQSEGWTQGGAHARL</sequence>
<dbReference type="PANTHER" id="PTHR11487:SF0">
    <property type="entry name" value="S-ACYL FATTY ACID SYNTHASE THIOESTERASE, MEDIUM CHAIN"/>
    <property type="match status" value="1"/>
</dbReference>
<dbReference type="Proteomes" id="UP001054846">
    <property type="component" value="Chromosome"/>
</dbReference>
<dbReference type="Gene3D" id="3.40.50.1820">
    <property type="entry name" value="alpha/beta hydrolase"/>
    <property type="match status" value="1"/>
</dbReference>
<keyword evidence="4" id="KW-1185">Reference proteome</keyword>
<organism evidence="3 4">
    <name type="scientific">Gloeobacter morelensis MG652769</name>
    <dbReference type="NCBI Taxonomy" id="2781736"/>
    <lineage>
        <taxon>Bacteria</taxon>
        <taxon>Bacillati</taxon>
        <taxon>Cyanobacteriota</taxon>
        <taxon>Cyanophyceae</taxon>
        <taxon>Gloeobacterales</taxon>
        <taxon>Gloeobacteraceae</taxon>
        <taxon>Gloeobacter</taxon>
        <taxon>Gloeobacter morelensis</taxon>
    </lineage>
</organism>
<evidence type="ECO:0000313" key="4">
    <source>
        <dbReference type="Proteomes" id="UP001054846"/>
    </source>
</evidence>
<dbReference type="Pfam" id="PF00975">
    <property type="entry name" value="Thioesterase"/>
    <property type="match status" value="1"/>
</dbReference>
<dbReference type="EMBL" id="CP063845">
    <property type="protein sequence ID" value="UFP92959.1"/>
    <property type="molecule type" value="Genomic_DNA"/>
</dbReference>
<gene>
    <name evidence="3" type="ORF">ISF26_14160</name>
</gene>
<reference evidence="3 4" key="1">
    <citation type="journal article" date="2021" name="Genome Biol. Evol.">
        <title>Complete Genome Sequencing of a Novel Gloeobacter Species from a Waterfall Cave in Mexico.</title>
        <authorList>
            <person name="Saw J.H."/>
            <person name="Cardona T."/>
            <person name="Montejano G."/>
        </authorList>
    </citation>
    <scope>NUCLEOTIDE SEQUENCE [LARGE SCALE GENOMIC DNA]</scope>
    <source>
        <strain evidence="3">MG652769</strain>
    </source>
</reference>
<evidence type="ECO:0000259" key="2">
    <source>
        <dbReference type="Pfam" id="PF00975"/>
    </source>
</evidence>
<dbReference type="SUPFAM" id="SSF53474">
    <property type="entry name" value="alpha/beta-Hydrolases"/>
    <property type="match status" value="1"/>
</dbReference>
<feature type="domain" description="Thioesterase" evidence="2">
    <location>
        <begin position="18"/>
        <end position="232"/>
    </location>
</feature>
<comment type="similarity">
    <text evidence="1">Belongs to the thioesterase family.</text>
</comment>
<evidence type="ECO:0000313" key="3">
    <source>
        <dbReference type="EMBL" id="UFP92959.1"/>
    </source>
</evidence>
<dbReference type="InterPro" id="IPR001031">
    <property type="entry name" value="Thioesterase"/>
</dbReference>
<evidence type="ECO:0000256" key="1">
    <source>
        <dbReference type="ARBA" id="ARBA00007169"/>
    </source>
</evidence>
<protein>
    <submittedName>
        <fullName evidence="3">Thioesterase</fullName>
    </submittedName>
</protein>
<dbReference type="RefSeq" id="WP_230839957.1">
    <property type="nucleotide sequence ID" value="NZ_CP063845.1"/>
</dbReference>
<proteinExistence type="inferred from homology"/>
<dbReference type="InterPro" id="IPR012223">
    <property type="entry name" value="TEII"/>
</dbReference>
<dbReference type="PANTHER" id="PTHR11487">
    <property type="entry name" value="THIOESTERASE"/>
    <property type="match status" value="1"/>
</dbReference>
<accession>A0ABY3PH49</accession>
<name>A0ABY3PH49_9CYAN</name>